<organism evidence="1">
    <name type="scientific">marine sediment metagenome</name>
    <dbReference type="NCBI Taxonomy" id="412755"/>
    <lineage>
        <taxon>unclassified sequences</taxon>
        <taxon>metagenomes</taxon>
        <taxon>ecological metagenomes</taxon>
    </lineage>
</organism>
<protein>
    <submittedName>
        <fullName evidence="1">Uncharacterized protein</fullName>
    </submittedName>
</protein>
<sequence length="72" mass="8830">MKKDNNLLSKKYIFWSVKPEKLNISDPWTRKWYLKRVLTYGRLEDIACLDFQEIKSSLDELNLPKEIDRLWR</sequence>
<name>X1E4A4_9ZZZZ</name>
<gene>
    <name evidence="1" type="ORF">S03H2_07968</name>
</gene>
<proteinExistence type="predicted"/>
<reference evidence="1" key="1">
    <citation type="journal article" date="2014" name="Front. Microbiol.">
        <title>High frequency of phylogenetically diverse reductive dehalogenase-homologous genes in deep subseafloor sedimentary metagenomes.</title>
        <authorList>
            <person name="Kawai M."/>
            <person name="Futagami T."/>
            <person name="Toyoda A."/>
            <person name="Takaki Y."/>
            <person name="Nishi S."/>
            <person name="Hori S."/>
            <person name="Arai W."/>
            <person name="Tsubouchi T."/>
            <person name="Morono Y."/>
            <person name="Uchiyama I."/>
            <person name="Ito T."/>
            <person name="Fujiyama A."/>
            <person name="Inagaki F."/>
            <person name="Takami H."/>
        </authorList>
    </citation>
    <scope>NUCLEOTIDE SEQUENCE</scope>
    <source>
        <strain evidence="1">Expedition CK06-06</strain>
    </source>
</reference>
<dbReference type="AlphaFoldDB" id="X1E4A4"/>
<evidence type="ECO:0000313" key="1">
    <source>
        <dbReference type="EMBL" id="GAH27382.1"/>
    </source>
</evidence>
<comment type="caution">
    <text evidence="1">The sequence shown here is derived from an EMBL/GenBank/DDBJ whole genome shotgun (WGS) entry which is preliminary data.</text>
</comment>
<accession>X1E4A4</accession>
<dbReference type="EMBL" id="BARU01003782">
    <property type="protein sequence ID" value="GAH27382.1"/>
    <property type="molecule type" value="Genomic_DNA"/>
</dbReference>
<feature type="non-terminal residue" evidence="1">
    <location>
        <position position="72"/>
    </location>
</feature>